<dbReference type="Proteomes" id="UP000299102">
    <property type="component" value="Unassembled WGS sequence"/>
</dbReference>
<comment type="caution">
    <text evidence="2">The sequence shown here is derived from an EMBL/GenBank/DDBJ whole genome shotgun (WGS) entry which is preliminary data.</text>
</comment>
<dbReference type="AlphaFoldDB" id="A0A4C1TVC5"/>
<protein>
    <submittedName>
        <fullName evidence="2">Uncharacterized protein</fullName>
    </submittedName>
</protein>
<feature type="region of interest" description="Disordered" evidence="1">
    <location>
        <begin position="79"/>
        <end position="110"/>
    </location>
</feature>
<name>A0A4C1TVC5_EUMVA</name>
<accession>A0A4C1TVC5</accession>
<evidence type="ECO:0000256" key="1">
    <source>
        <dbReference type="SAM" id="MobiDB-lite"/>
    </source>
</evidence>
<feature type="compositionally biased region" description="Basic and acidic residues" evidence="1">
    <location>
        <begin position="98"/>
        <end position="110"/>
    </location>
</feature>
<dbReference type="EMBL" id="BGZK01000092">
    <property type="protein sequence ID" value="GBP17950.1"/>
    <property type="molecule type" value="Genomic_DNA"/>
</dbReference>
<organism evidence="2 3">
    <name type="scientific">Eumeta variegata</name>
    <name type="common">Bagworm moth</name>
    <name type="synonym">Eumeta japonica</name>
    <dbReference type="NCBI Taxonomy" id="151549"/>
    <lineage>
        <taxon>Eukaryota</taxon>
        <taxon>Metazoa</taxon>
        <taxon>Ecdysozoa</taxon>
        <taxon>Arthropoda</taxon>
        <taxon>Hexapoda</taxon>
        <taxon>Insecta</taxon>
        <taxon>Pterygota</taxon>
        <taxon>Neoptera</taxon>
        <taxon>Endopterygota</taxon>
        <taxon>Lepidoptera</taxon>
        <taxon>Glossata</taxon>
        <taxon>Ditrysia</taxon>
        <taxon>Tineoidea</taxon>
        <taxon>Psychidae</taxon>
        <taxon>Oiketicinae</taxon>
        <taxon>Eumeta</taxon>
    </lineage>
</organism>
<feature type="compositionally biased region" description="Basic and acidic residues" evidence="1">
    <location>
        <begin position="79"/>
        <end position="91"/>
    </location>
</feature>
<proteinExistence type="predicted"/>
<gene>
    <name evidence="2" type="ORF">EVAR_16892_1</name>
</gene>
<reference evidence="2 3" key="1">
    <citation type="journal article" date="2019" name="Commun. Biol.">
        <title>The bagworm genome reveals a unique fibroin gene that provides high tensile strength.</title>
        <authorList>
            <person name="Kono N."/>
            <person name="Nakamura H."/>
            <person name="Ohtoshi R."/>
            <person name="Tomita M."/>
            <person name="Numata K."/>
            <person name="Arakawa K."/>
        </authorList>
    </citation>
    <scope>NUCLEOTIDE SEQUENCE [LARGE SCALE GENOMIC DNA]</scope>
</reference>
<keyword evidence="3" id="KW-1185">Reference proteome</keyword>
<evidence type="ECO:0000313" key="2">
    <source>
        <dbReference type="EMBL" id="GBP17950.1"/>
    </source>
</evidence>
<evidence type="ECO:0000313" key="3">
    <source>
        <dbReference type="Proteomes" id="UP000299102"/>
    </source>
</evidence>
<sequence length="110" mass="12799">MINRPGSSPARRSFRKDSRAEKHVLLEAGHVLLVGPFNMETKRVLPAVHPNGLITGKPSKYCFRQIVGDSRRFECPERRNVQRERAREARVRKPRPLRPHELIEKRKIAN</sequence>